<dbReference type="PANTHER" id="PTHR16489">
    <property type="entry name" value="GH11727P"/>
    <property type="match status" value="1"/>
</dbReference>
<dbReference type="GO" id="GO:0080090">
    <property type="term" value="P:regulation of primary metabolic process"/>
    <property type="evidence" value="ECO:0007669"/>
    <property type="project" value="UniProtKB-ARBA"/>
</dbReference>
<feature type="domain" description="Protein phosphatase 1 regulatory subunit 15A/B C-terminal" evidence="2">
    <location>
        <begin position="37"/>
        <end position="97"/>
    </location>
</feature>
<reference evidence="3 4" key="1">
    <citation type="journal article" date="2017" name="BMC Genomics">
        <title>Genomic characterization of two novel pathogenic avipoxviruses isolated from pacific shearwaters (Ardenna spp.).</title>
        <authorList>
            <person name="Sarker S."/>
            <person name="Das S."/>
            <person name="Lavers J.L."/>
            <person name="Hutton I."/>
            <person name="Helbig K."/>
            <person name="Imbery J."/>
            <person name="Upton C."/>
            <person name="Raidal S.R."/>
        </authorList>
    </citation>
    <scope>NUCLEOTIDE SEQUENCE [LARGE SCALE GENOMIC DNA]</scope>
    <source>
        <strain evidence="3 4">SWPV-1</strain>
    </source>
</reference>
<keyword evidence="1" id="KW-0899">Viral immunoevasion</keyword>
<dbReference type="EMBL" id="KX857216">
    <property type="protein sequence ID" value="ARF02779.1"/>
    <property type="molecule type" value="Genomic_DNA"/>
</dbReference>
<proteinExistence type="predicted"/>
<dbReference type="GO" id="GO:0034976">
    <property type="term" value="P:response to endoplasmic reticulum stress"/>
    <property type="evidence" value="ECO:0007669"/>
    <property type="project" value="TreeGrafter"/>
</dbReference>
<dbReference type="InterPro" id="IPR051254">
    <property type="entry name" value="PPP1R15"/>
</dbReference>
<accession>A0A1V0S876</accession>
<dbReference type="Proteomes" id="UP000315116">
    <property type="component" value="Segment"/>
</dbReference>
<organism evidence="3 4">
    <name type="scientific">Shearwaterpox virus</name>
    <dbReference type="NCBI Taxonomy" id="1974596"/>
    <lineage>
        <taxon>Viruses</taxon>
        <taxon>Varidnaviria</taxon>
        <taxon>Bamfordvirae</taxon>
        <taxon>Nucleocytoviricota</taxon>
        <taxon>Pokkesviricetes</taxon>
        <taxon>Chitovirales</taxon>
        <taxon>Poxviridae</taxon>
        <taxon>Chordopoxvirinae</taxon>
        <taxon>Avipoxvirus</taxon>
        <taxon>Avipoxvirus canarypox</taxon>
        <taxon>Canarypox virus</taxon>
    </lineage>
</organism>
<gene>
    <name evidence="3" type="primary">SWPV1-205</name>
</gene>
<evidence type="ECO:0000256" key="1">
    <source>
        <dbReference type="ARBA" id="ARBA00023107"/>
    </source>
</evidence>
<keyword evidence="1" id="KW-0922">Interferon antiviral system evasion</keyword>
<keyword evidence="1" id="KW-1126">Modulation of host PP1 activity by virus</keyword>
<evidence type="ECO:0000259" key="2">
    <source>
        <dbReference type="Pfam" id="PF10488"/>
    </source>
</evidence>
<evidence type="ECO:0000313" key="4">
    <source>
        <dbReference type="Proteomes" id="UP000315116"/>
    </source>
</evidence>
<protein>
    <submittedName>
        <fullName evidence="3">SWPV1-205</fullName>
    </submittedName>
</protein>
<dbReference type="InterPro" id="IPR019523">
    <property type="entry name" value="Prot_Pase1_reg-su15A/B_C"/>
</dbReference>
<keyword evidence="1" id="KW-0945">Host-virus interaction</keyword>
<keyword evidence="1" id="KW-1090">Inhibition of host innate immune response by virus</keyword>
<dbReference type="GO" id="GO:0004865">
    <property type="term" value="F:protein serine/threonine phosphatase inhibitor activity"/>
    <property type="evidence" value="ECO:0007669"/>
    <property type="project" value="UniProtKB-KW"/>
</dbReference>
<keyword evidence="1" id="KW-1114">Inhibition of host interferon signaling pathway by virus</keyword>
<dbReference type="GO" id="GO:0060255">
    <property type="term" value="P:regulation of macromolecule metabolic process"/>
    <property type="evidence" value="ECO:0007669"/>
    <property type="project" value="UniProtKB-ARBA"/>
</dbReference>
<sequence>MDTILDKKLLDILTPNSFFEEFAEGNFKKSVNNNSSSITVKFNEKVTVYYVPYEDRKGPWEEFARDRYRFKKRINETGEIIERCLTESHRQNIFNLLYNK</sequence>
<dbReference type="PANTHER" id="PTHR16489:SF11">
    <property type="entry name" value="PROTEIN PHOSPHATASE 1 REGULATORY SUBUNIT 15B"/>
    <property type="match status" value="1"/>
</dbReference>
<dbReference type="Pfam" id="PF10488">
    <property type="entry name" value="PP1c_bdg"/>
    <property type="match status" value="1"/>
</dbReference>
<dbReference type="GO" id="GO:0039606">
    <property type="term" value="P:symbiont-mediated suppression of host translation initiation"/>
    <property type="evidence" value="ECO:0007669"/>
    <property type="project" value="UniProtKB-KW"/>
</dbReference>
<evidence type="ECO:0000313" key="3">
    <source>
        <dbReference type="EMBL" id="ARF02779.1"/>
    </source>
</evidence>
<name>A0A1V0S876_CNPV</name>